<evidence type="ECO:0000259" key="2">
    <source>
        <dbReference type="SMART" id="SM00181"/>
    </source>
</evidence>
<proteinExistence type="predicted"/>
<dbReference type="PANTHER" id="PTHR23275">
    <property type="entry name" value="CABRIOLET.-RELATED"/>
    <property type="match status" value="1"/>
</dbReference>
<dbReference type="InterPro" id="IPR006212">
    <property type="entry name" value="Furin_repeat"/>
</dbReference>
<evidence type="ECO:0000313" key="5">
    <source>
        <dbReference type="Proteomes" id="UP000018208"/>
    </source>
</evidence>
<organism evidence="3">
    <name type="scientific">Spironucleus salmonicida</name>
    <dbReference type="NCBI Taxonomy" id="348837"/>
    <lineage>
        <taxon>Eukaryota</taxon>
        <taxon>Metamonada</taxon>
        <taxon>Diplomonadida</taxon>
        <taxon>Hexamitidae</taxon>
        <taxon>Hexamitinae</taxon>
        <taxon>Spironucleus</taxon>
    </lineage>
</organism>
<dbReference type="CDD" id="cd12087">
    <property type="entry name" value="TM_EGFR-like"/>
    <property type="match status" value="1"/>
</dbReference>
<dbReference type="SUPFAM" id="SSF57184">
    <property type="entry name" value="Growth factor receptor domain"/>
    <property type="match status" value="7"/>
</dbReference>
<dbReference type="InterPro" id="IPR000742">
    <property type="entry name" value="EGF"/>
</dbReference>
<keyword evidence="1" id="KW-0472">Membrane</keyword>
<feature type="domain" description="EGF-like" evidence="2">
    <location>
        <begin position="259"/>
        <end position="291"/>
    </location>
</feature>
<gene>
    <name evidence="3" type="ORF">SS50377_14685</name>
    <name evidence="4" type="ORF">SS50377_21612</name>
</gene>
<dbReference type="OrthoDB" id="300641at2759"/>
<feature type="domain" description="EGF-like" evidence="2">
    <location>
        <begin position="659"/>
        <end position="690"/>
    </location>
</feature>
<protein>
    <submittedName>
        <fullName evidence="3">Cysteine-rich membrane protein 2</fullName>
    </submittedName>
</protein>
<feature type="domain" description="EGF-like" evidence="2">
    <location>
        <begin position="311"/>
        <end position="354"/>
    </location>
</feature>
<feature type="domain" description="EGF-like" evidence="2">
    <location>
        <begin position="536"/>
        <end position="567"/>
    </location>
</feature>
<feature type="domain" description="EGF-like" evidence="2">
    <location>
        <begin position="743"/>
        <end position="773"/>
    </location>
</feature>
<dbReference type="VEuPathDB" id="GiardiaDB:SS50377_21612"/>
<accession>V6LX18</accession>
<feature type="domain" description="EGF-like" evidence="2">
    <location>
        <begin position="447"/>
        <end position="478"/>
    </location>
</feature>
<reference evidence="4" key="2">
    <citation type="submission" date="2020-12" db="EMBL/GenBank/DDBJ databases">
        <title>New Spironucleus salmonicida genome in near-complete chromosomes.</title>
        <authorList>
            <person name="Xu F."/>
            <person name="Kurt Z."/>
            <person name="Jimenez-Gonzalez A."/>
            <person name="Astvaldsson A."/>
            <person name="Andersson J.O."/>
            <person name="Svard S.G."/>
        </authorList>
    </citation>
    <scope>NUCLEOTIDE SEQUENCE</scope>
    <source>
        <strain evidence="4">ATCC 50377</strain>
    </source>
</reference>
<dbReference type="SMART" id="SM00181">
    <property type="entry name" value="EGF"/>
    <property type="match status" value="17"/>
</dbReference>
<dbReference type="EMBL" id="AUWU02000002">
    <property type="protein sequence ID" value="KAH0576070.1"/>
    <property type="molecule type" value="Genomic_DNA"/>
</dbReference>
<dbReference type="SMART" id="SM00261">
    <property type="entry name" value="FU"/>
    <property type="match status" value="15"/>
</dbReference>
<name>V6LX18_9EUKA</name>
<feature type="domain" description="EGF-like" evidence="2">
    <location>
        <begin position="833"/>
        <end position="864"/>
    </location>
</feature>
<feature type="transmembrane region" description="Helical" evidence="1">
    <location>
        <begin position="952"/>
        <end position="980"/>
    </location>
</feature>
<sequence>MEDIPGTCKKDSNSCAKGYFCPDPALEQDLQEMACVKCNENCLTCSGNSEVSWKCESCESERYLSYNSYCRNCHSDCPSCTGPEQDCGGCKDGLYDPSGVCEVCPGNSSQKIDCVCGTSKNCLDCNSLDMKKCGTCQEGYDINSSTPCEDCLPGYGSIAIKGENICVKCDMTCKECSGTETTCTACNDGFILSESTCTKCLAEKNQICPCGNSPNCTTCNDTDTNECATCKSHYDNTVNPPCSACESKYFEEAITDEKECTLCKNSCDTCLNANTCLTCQNGNYLENEQCQLCSVGQKIACTCGNAKHCGTCDEKKPTTCLTCMHGFASTKEGVCDTCGEGFFKNGSDDNFTCEPCLTTNCAQCPVRKDRCTKCVYNMYLNFRTQCQQCLKGDRILCHCGNVVNCATCSTDKLQTCGDCMSGYEIDKSGSCTICALDFVQIGDKCVRCRANYCEKCSADALKCEKCRNNFAPNHVGCEACSLDGPECVCQAAVHCAVCSADGDKCKSCVAGYQIDDKETCTNCAINYVKIGEKCVKCQVDNCDTCSTDAQTCVKCKNNFVPNGNKCDACRDNGPECLCGTAVNCATCAPNADKCKSCVGNFDPKATTPCTDCLDGFFKSDVSGKSTCTACSDKCTNCTSAVTCTACQDGFSVDGNKCVTCEDANCNICSANKNVCTKCNTGYLTVDGKCELKCYQGQSVCAANQICLTTCKTCSENCMTCEVTVTSCTSCAPGFTLDRSSCAACSAGCADCTGNKNVCNLCKDGYFGISGVCQSCQNNSTAQCECSGAANCATCNNAKSGTCGTCIAGYKMSASNTCAECADGYLMVDRVCTKCEKSCKICYESIEKCSICADSYTMSIKQTCEKDCTPVLTNGKACVGGKAVECDDDYDQITACKCGAAANCQECNERNMSTCESCMPGYKLIGGSCTQCAVGATTVGLFCFDPSIGSQNFLSGGAIAGIVIAVLVVIGLVAGGAFWYVKRSKHTPAEIGLVDRRLQ</sequence>
<feature type="domain" description="EGF-like" evidence="2">
    <location>
        <begin position="407"/>
        <end position="446"/>
    </location>
</feature>
<keyword evidence="5" id="KW-1185">Reference proteome</keyword>
<feature type="domain" description="EGF-like" evidence="2">
    <location>
        <begin position="629"/>
        <end position="658"/>
    </location>
</feature>
<evidence type="ECO:0000313" key="4">
    <source>
        <dbReference type="EMBL" id="KAH0576070.1"/>
    </source>
</evidence>
<feature type="domain" description="EGF-like" evidence="2">
    <location>
        <begin position="712"/>
        <end position="742"/>
    </location>
</feature>
<keyword evidence="1" id="KW-0812">Transmembrane</keyword>
<dbReference type="InterPro" id="IPR009030">
    <property type="entry name" value="Growth_fac_rcpt_cys_sf"/>
</dbReference>
<dbReference type="PANTHER" id="PTHR23275:SF100">
    <property type="entry name" value="EGF-LIKE DOMAIN-CONTAINING PROTEIN"/>
    <property type="match status" value="1"/>
</dbReference>
<feature type="domain" description="EGF-like" evidence="2">
    <location>
        <begin position="355"/>
        <end position="387"/>
    </location>
</feature>
<dbReference type="EMBL" id="KI546099">
    <property type="protein sequence ID" value="EST45359.1"/>
    <property type="molecule type" value="Genomic_DNA"/>
</dbReference>
<feature type="domain" description="EGF-like" evidence="2">
    <location>
        <begin position="586"/>
        <end position="628"/>
    </location>
</feature>
<keyword evidence="1" id="KW-1133">Transmembrane helix</keyword>
<reference evidence="3 4" key="1">
    <citation type="journal article" date="2014" name="PLoS Genet.">
        <title>The Genome of Spironucleus salmonicida Highlights a Fish Pathogen Adapted to Fluctuating Environments.</title>
        <authorList>
            <person name="Xu F."/>
            <person name="Jerlstrom-Hultqvist J."/>
            <person name="Einarsson E."/>
            <person name="Astvaldsson A."/>
            <person name="Svard S.G."/>
            <person name="Andersson J.O."/>
        </authorList>
    </citation>
    <scope>NUCLEOTIDE SEQUENCE</scope>
    <source>
        <strain evidence="4">ATCC 50377</strain>
    </source>
</reference>
<feature type="domain" description="EGF-like" evidence="2">
    <location>
        <begin position="784"/>
        <end position="818"/>
    </location>
</feature>
<dbReference type="Proteomes" id="UP000018208">
    <property type="component" value="Unassembled WGS sequence"/>
</dbReference>
<evidence type="ECO:0000256" key="1">
    <source>
        <dbReference type="SAM" id="Phobius"/>
    </source>
</evidence>
<feature type="domain" description="EGF-like" evidence="2">
    <location>
        <begin position="884"/>
        <end position="929"/>
    </location>
</feature>
<evidence type="ECO:0000313" key="3">
    <source>
        <dbReference type="EMBL" id="EST45359.1"/>
    </source>
</evidence>
<dbReference type="Gene3D" id="2.10.220.10">
    <property type="entry name" value="Hormone Receptor, Insulin-like Growth Factor Receptor 1, Chain A, domain 2"/>
    <property type="match status" value="4"/>
</dbReference>
<dbReference type="AlphaFoldDB" id="V6LX18"/>
<dbReference type="InterPro" id="IPR052798">
    <property type="entry name" value="Giardia_VSA"/>
</dbReference>
<feature type="domain" description="EGF-like" evidence="2">
    <location>
        <begin position="486"/>
        <end position="521"/>
    </location>
</feature>
<feature type="domain" description="EGF-like" evidence="2">
    <location>
        <begin position="37"/>
        <end position="71"/>
    </location>
</feature>
<feature type="domain" description="EGF-like" evidence="2">
    <location>
        <begin position="168"/>
        <end position="198"/>
    </location>
</feature>